<accession>A0A0P1HY42</accession>
<feature type="region of interest" description="Disordered" evidence="2">
    <location>
        <begin position="164"/>
        <end position="184"/>
    </location>
</feature>
<keyword evidence="1" id="KW-0175">Coiled coil</keyword>
<feature type="compositionally biased region" description="Low complexity" evidence="2">
    <location>
        <begin position="165"/>
        <end position="182"/>
    </location>
</feature>
<reference evidence="3 4" key="1">
    <citation type="submission" date="2015-09" db="EMBL/GenBank/DDBJ databases">
        <authorList>
            <consortium name="Swine Surveillance"/>
        </authorList>
    </citation>
    <scope>NUCLEOTIDE SEQUENCE [LARGE SCALE GENOMIC DNA]</scope>
    <source>
        <strain evidence="3 4">CECT 8399</strain>
    </source>
</reference>
<proteinExistence type="predicted"/>
<evidence type="ECO:0000313" key="4">
    <source>
        <dbReference type="Proteomes" id="UP000051326"/>
    </source>
</evidence>
<name>A0A0P1HY42_9RHOB</name>
<dbReference type="STRING" id="1396826.PHA8399_03088"/>
<feature type="coiled-coil region" evidence="1">
    <location>
        <begin position="37"/>
        <end position="90"/>
    </location>
</feature>
<protein>
    <recommendedName>
        <fullName evidence="5">Colicin transporter</fullName>
    </recommendedName>
</protein>
<dbReference type="AlphaFoldDB" id="A0A0P1HY42"/>
<organism evidence="3 4">
    <name type="scientific">Leisingera aquaemixtae</name>
    <dbReference type="NCBI Taxonomy" id="1396826"/>
    <lineage>
        <taxon>Bacteria</taxon>
        <taxon>Pseudomonadati</taxon>
        <taxon>Pseudomonadota</taxon>
        <taxon>Alphaproteobacteria</taxon>
        <taxon>Rhodobacterales</taxon>
        <taxon>Roseobacteraceae</taxon>
        <taxon>Leisingera</taxon>
    </lineage>
</organism>
<evidence type="ECO:0000256" key="1">
    <source>
        <dbReference type="SAM" id="Coils"/>
    </source>
</evidence>
<dbReference type="Proteomes" id="UP000051326">
    <property type="component" value="Unassembled WGS sequence"/>
</dbReference>
<evidence type="ECO:0008006" key="5">
    <source>
        <dbReference type="Google" id="ProtNLM"/>
    </source>
</evidence>
<sequence>MNQIEELQGRIQAALERISAGTAALQEARAADQVKAAEAAAAAARAAEEAAANAANEALEQALDEEKTANAQLEERVKVLHARLQEAESKAPADADDVAAMQAELQLLRNEAGDPAEKEALRVEVARLKSQIEAAANTAASDRERLEDQLAEAQAANDSLKAQLEEPGASAAQPAAEPSAAPDMSAEIARQNEALLRLDSELQQLRQANEELRASNAALREANAQSLGDAGLINASMEAEIEGLRAAQASDQAQVNAVLAKLEPLLATARNLPEGEEV</sequence>
<evidence type="ECO:0000256" key="2">
    <source>
        <dbReference type="SAM" id="MobiDB-lite"/>
    </source>
</evidence>
<dbReference type="RefSeq" id="WP_058286984.1">
    <property type="nucleotide sequence ID" value="NZ_CYSR01000030.1"/>
</dbReference>
<gene>
    <name evidence="3" type="ORF">PHA8399_03088</name>
</gene>
<dbReference type="EMBL" id="CYSR01000030">
    <property type="protein sequence ID" value="CUI00948.1"/>
    <property type="molecule type" value="Genomic_DNA"/>
</dbReference>
<evidence type="ECO:0000313" key="3">
    <source>
        <dbReference type="EMBL" id="CUI00948.1"/>
    </source>
</evidence>